<dbReference type="Gene3D" id="3.40.1000.30">
    <property type="match status" value="1"/>
</dbReference>
<keyword evidence="3" id="KW-1185">Reference proteome</keyword>
<reference evidence="3" key="1">
    <citation type="journal article" date="2013" name="Nat. Genet.">
        <title>The Capsella rubella genome and the genomic consequences of rapid mating system evolution.</title>
        <authorList>
            <person name="Slotte T."/>
            <person name="Hazzouri K.M."/>
            <person name="Agren J.A."/>
            <person name="Koenig D."/>
            <person name="Maumus F."/>
            <person name="Guo Y.L."/>
            <person name="Steige K."/>
            <person name="Platts A.E."/>
            <person name="Escobar J.S."/>
            <person name="Newman L.K."/>
            <person name="Wang W."/>
            <person name="Mandakova T."/>
            <person name="Vello E."/>
            <person name="Smith L.M."/>
            <person name="Henz S.R."/>
            <person name="Steffen J."/>
            <person name="Takuno S."/>
            <person name="Brandvain Y."/>
            <person name="Coop G."/>
            <person name="Andolfatto P."/>
            <person name="Hu T.T."/>
            <person name="Blanchette M."/>
            <person name="Clark R.M."/>
            <person name="Quesneville H."/>
            <person name="Nordborg M."/>
            <person name="Gaut B.S."/>
            <person name="Lysak M.A."/>
            <person name="Jenkins J."/>
            <person name="Grimwood J."/>
            <person name="Chapman J."/>
            <person name="Prochnik S."/>
            <person name="Shu S."/>
            <person name="Rokhsar D."/>
            <person name="Schmutz J."/>
            <person name="Weigel D."/>
            <person name="Wright S.I."/>
        </authorList>
    </citation>
    <scope>NUCLEOTIDE SEQUENCE [LARGE SCALE GENOMIC DNA]</scope>
    <source>
        <strain evidence="3">cv. Monte Gargano</strain>
    </source>
</reference>
<organism evidence="2 3">
    <name type="scientific">Capsella rubella</name>
    <dbReference type="NCBI Taxonomy" id="81985"/>
    <lineage>
        <taxon>Eukaryota</taxon>
        <taxon>Viridiplantae</taxon>
        <taxon>Streptophyta</taxon>
        <taxon>Embryophyta</taxon>
        <taxon>Tracheophyta</taxon>
        <taxon>Spermatophyta</taxon>
        <taxon>Magnoliopsida</taxon>
        <taxon>eudicotyledons</taxon>
        <taxon>Gunneridae</taxon>
        <taxon>Pentapetalae</taxon>
        <taxon>rosids</taxon>
        <taxon>malvids</taxon>
        <taxon>Brassicales</taxon>
        <taxon>Brassicaceae</taxon>
        <taxon>Camelineae</taxon>
        <taxon>Capsella</taxon>
    </lineage>
</organism>
<dbReference type="Gene3D" id="1.20.1280.50">
    <property type="match status" value="1"/>
</dbReference>
<protein>
    <recommendedName>
        <fullName evidence="1">F-box domain-containing protein</fullName>
    </recommendedName>
</protein>
<dbReference type="OrthoDB" id="101791at2759"/>
<gene>
    <name evidence="2" type="ORF">CARUB_v10012066mg</name>
</gene>
<dbReference type="PANTHER" id="PTHR47602">
    <property type="entry name" value="F-BOX PROTEIN SKIP22"/>
    <property type="match status" value="1"/>
</dbReference>
<dbReference type="SMART" id="SM00256">
    <property type="entry name" value="FBOX"/>
    <property type="match status" value="1"/>
</dbReference>
<dbReference type="KEGG" id="crb:17900388"/>
<dbReference type="eggNOG" id="ENOG502QTNJ">
    <property type="taxonomic scope" value="Eukaryota"/>
</dbReference>
<dbReference type="SUPFAM" id="SSF81383">
    <property type="entry name" value="F-box domain"/>
    <property type="match status" value="1"/>
</dbReference>
<dbReference type="PROSITE" id="PS50181">
    <property type="entry name" value="FBOX"/>
    <property type="match status" value="1"/>
</dbReference>
<dbReference type="Proteomes" id="UP000029121">
    <property type="component" value="Unassembled WGS sequence"/>
</dbReference>
<feature type="domain" description="F-box" evidence="1">
    <location>
        <begin position="195"/>
        <end position="241"/>
    </location>
</feature>
<dbReference type="EMBL" id="KB870805">
    <property type="protein sequence ID" value="EOA37627.1"/>
    <property type="molecule type" value="Genomic_DNA"/>
</dbReference>
<dbReference type="CDD" id="cd22165">
    <property type="entry name" value="F-box_AtSKIP22-like"/>
    <property type="match status" value="1"/>
</dbReference>
<evidence type="ECO:0000313" key="2">
    <source>
        <dbReference type="EMBL" id="EOA37627.1"/>
    </source>
</evidence>
<sequence>MAPTSVHLLPYPAEGPEPMDVKIAPAVSKRFSITFFLKKILLEKSGDDSDLTILVLSVHAVMLESGFLLLDHGPNDRFSFSKKLLSVSLRYSLPELISRKDNNKLESVTLRFHNIGPRVVVYGTLGGTGERVYMTSLAKRRFVPVIDLVVDTLKFEKESSSIHYRQVFMFWRMVKDDVVIPLLTRLCEKTGLDPPPSLLSLPPELTLKILESLPGVSIGHMACVCTELRGVASDNDLWKQKCLEEAKNHIWTLTGRIDWKRRFAEFWRQKKHLILQQREILDRCPRSKVPTRRSNIRGVPCNNRGDLYDPSNIRGVPCNNRGDLYDPSNIRGVPCNNRGDLYDPSNRDPSVLRVPRSGPGRELYSQRQTCGVIRWNR</sequence>
<name>R0GNW3_9BRAS</name>
<proteinExistence type="predicted"/>
<accession>R0GNW3</accession>
<dbReference type="InterPro" id="IPR001810">
    <property type="entry name" value="F-box_dom"/>
</dbReference>
<dbReference type="InterPro" id="IPR036047">
    <property type="entry name" value="F-box-like_dom_sf"/>
</dbReference>
<evidence type="ECO:0000313" key="3">
    <source>
        <dbReference type="Proteomes" id="UP000029121"/>
    </source>
</evidence>
<evidence type="ECO:0000259" key="1">
    <source>
        <dbReference type="PROSITE" id="PS50181"/>
    </source>
</evidence>
<dbReference type="AlphaFoldDB" id="R0GNW3"/>
<dbReference type="Pfam" id="PF12937">
    <property type="entry name" value="F-box-like"/>
    <property type="match status" value="1"/>
</dbReference>
<dbReference type="PANTHER" id="PTHR47602:SF2">
    <property type="entry name" value="F-BOX PROTEIN SKIP22"/>
    <property type="match status" value="1"/>
</dbReference>